<dbReference type="PANTHER" id="PTHR24422">
    <property type="entry name" value="CHEMOTAXIS PROTEIN METHYLTRANSFERASE"/>
    <property type="match status" value="1"/>
</dbReference>
<evidence type="ECO:0000313" key="7">
    <source>
        <dbReference type="Proteomes" id="UP000217005"/>
    </source>
</evidence>
<keyword evidence="1" id="KW-0489">Methyltransferase</keyword>
<organism evidence="6 7">
    <name type="scientific">Bordetella genomosp. 1</name>
    <dbReference type="NCBI Taxonomy" id="1395607"/>
    <lineage>
        <taxon>Bacteria</taxon>
        <taxon>Pseudomonadati</taxon>
        <taxon>Pseudomonadota</taxon>
        <taxon>Betaproteobacteria</taxon>
        <taxon>Burkholderiales</taxon>
        <taxon>Alcaligenaceae</taxon>
        <taxon>Bordetella</taxon>
    </lineage>
</organism>
<evidence type="ECO:0000259" key="5">
    <source>
        <dbReference type="PROSITE" id="PS50123"/>
    </source>
</evidence>
<dbReference type="CDD" id="cd02440">
    <property type="entry name" value="AdoMet_MTases"/>
    <property type="match status" value="1"/>
</dbReference>
<sequence length="429" mass="46277">MNLLPEFSALLKREIGLDTGSVGQAAVERAVRLRQGACGLADEHAYWRHVQVSPAERQQLVEAVVVPETWFFRYPESLSTLVDLARARQLAAGGEVLLRVLSIPCSTGEEPYSIAMALNDAGVPPQQFSIDAIDISERALDVARAARYGRNSFRGDDLSFRDRHFREEDGLYALSPAIQRSARLMAGNLFDATLLRDQPPYDFVFCRNLLIYFDGATQDRAIQVLARLTRPDGVMFVGPAEASLLTARSYVAVPVPRAFAFRPARKEAANAARPDAARPDSARPTASRAAAPAWQPSRLPTARSAPAAARMRAAAPLSPAPAVEAAAQAGLAVVEKLANLGRLDDALALCARHIETHGGSVAAFHLCGLLHDAAGRPRDAEAAYRKVLYLDPRHREALLHLAALVAARGDAEGAARLQDRAQRAGGQHG</sequence>
<protein>
    <submittedName>
        <fullName evidence="6">Chemotaxis protein CheR</fullName>
    </submittedName>
</protein>
<comment type="caution">
    <text evidence="6">The sequence shown here is derived from an EMBL/GenBank/DDBJ whole genome shotgun (WGS) entry which is preliminary data.</text>
</comment>
<keyword evidence="3" id="KW-0949">S-adenosyl-L-methionine</keyword>
<dbReference type="InterPro" id="IPR000780">
    <property type="entry name" value="CheR_MeTrfase"/>
</dbReference>
<dbReference type="SUPFAM" id="SSF48452">
    <property type="entry name" value="TPR-like"/>
    <property type="match status" value="1"/>
</dbReference>
<gene>
    <name evidence="6" type="ORF">CEG14_19945</name>
</gene>
<dbReference type="InterPro" id="IPR022642">
    <property type="entry name" value="CheR_C"/>
</dbReference>
<feature type="domain" description="CheR-type methyltransferase" evidence="5">
    <location>
        <begin position="1"/>
        <end position="242"/>
    </location>
</feature>
<dbReference type="Gene3D" id="3.40.50.150">
    <property type="entry name" value="Vaccinia Virus protein VP39"/>
    <property type="match status" value="1"/>
</dbReference>
<dbReference type="EMBL" id="NEVL01000004">
    <property type="protein sequence ID" value="OZI33120.1"/>
    <property type="molecule type" value="Genomic_DNA"/>
</dbReference>
<accession>A0A261S8K8</accession>
<evidence type="ECO:0000256" key="1">
    <source>
        <dbReference type="ARBA" id="ARBA00022603"/>
    </source>
</evidence>
<dbReference type="SMART" id="SM00138">
    <property type="entry name" value="MeTrc"/>
    <property type="match status" value="1"/>
</dbReference>
<dbReference type="InterPro" id="IPR011990">
    <property type="entry name" value="TPR-like_helical_dom_sf"/>
</dbReference>
<dbReference type="PRINTS" id="PR00996">
    <property type="entry name" value="CHERMTFRASE"/>
</dbReference>
<dbReference type="Proteomes" id="UP000217005">
    <property type="component" value="Unassembled WGS sequence"/>
</dbReference>
<name>A0A261S8K8_9BORD</name>
<dbReference type="SUPFAM" id="SSF53335">
    <property type="entry name" value="S-adenosyl-L-methionine-dependent methyltransferases"/>
    <property type="match status" value="1"/>
</dbReference>
<keyword evidence="2" id="KW-0808">Transferase</keyword>
<feature type="compositionally biased region" description="Low complexity" evidence="4">
    <location>
        <begin position="282"/>
        <end position="302"/>
    </location>
</feature>
<proteinExistence type="predicted"/>
<dbReference type="GO" id="GO:0008757">
    <property type="term" value="F:S-adenosylmethionine-dependent methyltransferase activity"/>
    <property type="evidence" value="ECO:0007669"/>
    <property type="project" value="InterPro"/>
</dbReference>
<evidence type="ECO:0000313" key="6">
    <source>
        <dbReference type="EMBL" id="OZI33120.1"/>
    </source>
</evidence>
<evidence type="ECO:0000256" key="4">
    <source>
        <dbReference type="SAM" id="MobiDB-lite"/>
    </source>
</evidence>
<dbReference type="InterPro" id="IPR050903">
    <property type="entry name" value="Bact_Chemotaxis_MeTrfase"/>
</dbReference>
<reference evidence="6 7" key="1">
    <citation type="submission" date="2017-05" db="EMBL/GenBank/DDBJ databases">
        <title>Complete and WGS of Bordetella genogroups.</title>
        <authorList>
            <person name="Spilker T."/>
            <person name="LiPuma J."/>
        </authorList>
    </citation>
    <scope>NUCLEOTIDE SEQUENCE [LARGE SCALE GENOMIC DNA]</scope>
    <source>
        <strain evidence="6 7">AU17610</strain>
    </source>
</reference>
<evidence type="ECO:0000256" key="2">
    <source>
        <dbReference type="ARBA" id="ARBA00022679"/>
    </source>
</evidence>
<dbReference type="AlphaFoldDB" id="A0A261S8K8"/>
<feature type="region of interest" description="Disordered" evidence="4">
    <location>
        <begin position="270"/>
        <end position="302"/>
    </location>
</feature>
<evidence type="ECO:0000256" key="3">
    <source>
        <dbReference type="ARBA" id="ARBA00022691"/>
    </source>
</evidence>
<dbReference type="Pfam" id="PF01739">
    <property type="entry name" value="CheR"/>
    <property type="match status" value="1"/>
</dbReference>
<dbReference type="Gene3D" id="1.25.40.1040">
    <property type="match status" value="1"/>
</dbReference>
<dbReference type="PANTHER" id="PTHR24422:SF19">
    <property type="entry name" value="CHEMOTAXIS PROTEIN METHYLTRANSFERASE"/>
    <property type="match status" value="1"/>
</dbReference>
<dbReference type="InterPro" id="IPR029063">
    <property type="entry name" value="SAM-dependent_MTases_sf"/>
</dbReference>
<dbReference type="PROSITE" id="PS50123">
    <property type="entry name" value="CHER"/>
    <property type="match status" value="1"/>
</dbReference>
<dbReference type="GO" id="GO:0032259">
    <property type="term" value="P:methylation"/>
    <property type="evidence" value="ECO:0007669"/>
    <property type="project" value="UniProtKB-KW"/>
</dbReference>
<dbReference type="OrthoDB" id="9816309at2"/>
<dbReference type="RefSeq" id="WP_094828115.1">
    <property type="nucleotide sequence ID" value="NZ_NEVL01000004.1"/>
</dbReference>